<feature type="transmembrane region" description="Helical" evidence="10">
    <location>
        <begin position="243"/>
        <end position="264"/>
    </location>
</feature>
<dbReference type="InterPro" id="IPR012932">
    <property type="entry name" value="VKOR"/>
</dbReference>
<feature type="transmembrane region" description="Helical" evidence="10">
    <location>
        <begin position="163"/>
        <end position="180"/>
    </location>
</feature>
<reference evidence="12" key="1">
    <citation type="submission" date="2022-03" db="EMBL/GenBank/DDBJ databases">
        <title>Description of Abyssus ytuae gen. nov., sp. nov., a novel member of the family Flavobacteriaceae isolated from the sediment of Mariana Trench.</title>
        <authorList>
            <person name="Zhang J."/>
            <person name="Xu X."/>
        </authorList>
    </citation>
    <scope>NUCLEOTIDE SEQUENCE</scope>
    <source>
        <strain evidence="12">MT3330</strain>
    </source>
</reference>
<dbReference type="Pfam" id="PF13462">
    <property type="entry name" value="Thioredoxin_4"/>
    <property type="match status" value="1"/>
</dbReference>
<dbReference type="InterPro" id="IPR005074">
    <property type="entry name" value="Peptidase_C39"/>
</dbReference>
<dbReference type="SMART" id="SM00756">
    <property type="entry name" value="VKc"/>
    <property type="match status" value="1"/>
</dbReference>
<evidence type="ECO:0000256" key="6">
    <source>
        <dbReference type="ARBA" id="ARBA00023002"/>
    </source>
</evidence>
<evidence type="ECO:0000256" key="2">
    <source>
        <dbReference type="ARBA" id="ARBA00006214"/>
    </source>
</evidence>
<dbReference type="SUPFAM" id="SSF52833">
    <property type="entry name" value="Thioredoxin-like"/>
    <property type="match status" value="1"/>
</dbReference>
<dbReference type="GO" id="GO:0005524">
    <property type="term" value="F:ATP binding"/>
    <property type="evidence" value="ECO:0007669"/>
    <property type="project" value="InterPro"/>
</dbReference>
<dbReference type="GO" id="GO:0048038">
    <property type="term" value="F:quinone binding"/>
    <property type="evidence" value="ECO:0007669"/>
    <property type="project" value="UniProtKB-KW"/>
</dbReference>
<evidence type="ECO:0000313" key="12">
    <source>
        <dbReference type="EMBL" id="UOB17716.1"/>
    </source>
</evidence>
<dbReference type="InterPro" id="IPR012336">
    <property type="entry name" value="Thioredoxin-like_fold"/>
</dbReference>
<dbReference type="InterPro" id="IPR038354">
    <property type="entry name" value="VKOR_sf"/>
</dbReference>
<evidence type="ECO:0000256" key="5">
    <source>
        <dbReference type="ARBA" id="ARBA00022989"/>
    </source>
</evidence>
<feature type="transmembrane region" description="Helical" evidence="10">
    <location>
        <begin position="302"/>
        <end position="322"/>
    </location>
</feature>
<feature type="transmembrane region" description="Helical" evidence="10">
    <location>
        <begin position="140"/>
        <end position="157"/>
    </location>
</feature>
<evidence type="ECO:0000256" key="9">
    <source>
        <dbReference type="ARBA" id="ARBA00023284"/>
    </source>
</evidence>
<keyword evidence="13" id="KW-1185">Reference proteome</keyword>
<gene>
    <name evidence="12" type="ORF">MQE35_00110</name>
</gene>
<dbReference type="GO" id="GO:0016020">
    <property type="term" value="C:membrane"/>
    <property type="evidence" value="ECO:0007669"/>
    <property type="project" value="UniProtKB-SubCell"/>
</dbReference>
<keyword evidence="3 10" id="KW-0812">Transmembrane</keyword>
<sequence length="539" mass="62614">MKENLVKLLFNFLKQENYHINYDELKLQLLSHPSYPSLHSLTGVLNHFNIENLALEVPTDKDTLNQLPNIFITLTSNEDSKEFCLVTKLNNAIEIYYDKKNRNKIGFDEFIQNWSGIILVIDERNESVNEKPSKLYNSNLFEYGLAIVIIGLFFFKTPSLSNSLHFIFSLVGFGISILIVKHELGLNSKFVEQLCNARESTNCDAVLNSKGASIFKQVKLSDVCLIYFSSLILFWLISKGLDISYQSIMVVSLITIPVTFYSIYYQFNVVKKWCPLCLGVVGVLWLQFASIMIFDYQLVNSSFNFTSSIVLILSFFTSITIWKNTRPLLKKNKELEKLEIEHFKFKRNFDLFDSVYSKNDYIETNIDNKKEIILGNKNALLNILLVTNPACYYCKSAHFDIEKIISQHSKNLKVTIRFNVPQNTDNISHQVASRLIELYYNKHIDDFKMAINEAYSDKSDLKKWISKWGKSKSELAIDLLNQQKEWCNKNNLNFTPALLVNGRQFPKEYNRSDLNYFIDDLIEQAELKEKPREMELVNN</sequence>
<keyword evidence="7 10" id="KW-0472">Membrane</keyword>
<keyword evidence="5 10" id="KW-1133">Transmembrane helix</keyword>
<evidence type="ECO:0000259" key="11">
    <source>
        <dbReference type="SMART" id="SM00756"/>
    </source>
</evidence>
<evidence type="ECO:0000256" key="8">
    <source>
        <dbReference type="ARBA" id="ARBA00023157"/>
    </source>
</evidence>
<organism evidence="12 13">
    <name type="scientific">Abyssalbus ytuae</name>
    <dbReference type="NCBI Taxonomy" id="2926907"/>
    <lineage>
        <taxon>Bacteria</taxon>
        <taxon>Pseudomonadati</taxon>
        <taxon>Bacteroidota</taxon>
        <taxon>Flavobacteriia</taxon>
        <taxon>Flavobacteriales</taxon>
        <taxon>Flavobacteriaceae</taxon>
        <taxon>Abyssalbus</taxon>
    </lineage>
</organism>
<evidence type="ECO:0000313" key="13">
    <source>
        <dbReference type="Proteomes" id="UP000831290"/>
    </source>
</evidence>
<dbReference type="RefSeq" id="WP_255843382.1">
    <property type="nucleotide sequence ID" value="NZ_CP094358.1"/>
</dbReference>
<keyword evidence="4" id="KW-0874">Quinone</keyword>
<accession>A0A9E6ZVT1</accession>
<dbReference type="InterPro" id="IPR036249">
    <property type="entry name" value="Thioredoxin-like_sf"/>
</dbReference>
<keyword evidence="6" id="KW-0560">Oxidoreductase</keyword>
<evidence type="ECO:0000256" key="10">
    <source>
        <dbReference type="SAM" id="Phobius"/>
    </source>
</evidence>
<dbReference type="CDD" id="cd12921">
    <property type="entry name" value="VKOR_4"/>
    <property type="match status" value="1"/>
</dbReference>
<feature type="transmembrane region" description="Helical" evidence="10">
    <location>
        <begin position="220"/>
        <end position="237"/>
    </location>
</feature>
<evidence type="ECO:0000256" key="3">
    <source>
        <dbReference type="ARBA" id="ARBA00022692"/>
    </source>
</evidence>
<dbReference type="Pfam" id="PF03412">
    <property type="entry name" value="Peptidase_C39"/>
    <property type="match status" value="1"/>
</dbReference>
<dbReference type="GO" id="GO:0008233">
    <property type="term" value="F:peptidase activity"/>
    <property type="evidence" value="ECO:0007669"/>
    <property type="project" value="InterPro"/>
</dbReference>
<evidence type="ECO:0000256" key="4">
    <source>
        <dbReference type="ARBA" id="ARBA00022719"/>
    </source>
</evidence>
<proteinExistence type="inferred from homology"/>
<dbReference type="KEGG" id="fbm:MQE35_00110"/>
<keyword evidence="8" id="KW-1015">Disulfide bond</keyword>
<dbReference type="GO" id="GO:0006508">
    <property type="term" value="P:proteolysis"/>
    <property type="evidence" value="ECO:0007669"/>
    <property type="project" value="InterPro"/>
</dbReference>
<keyword evidence="9" id="KW-0676">Redox-active center</keyword>
<dbReference type="Gene3D" id="3.90.70.10">
    <property type="entry name" value="Cysteine proteinases"/>
    <property type="match status" value="1"/>
</dbReference>
<dbReference type="Pfam" id="PF07884">
    <property type="entry name" value="VKOR"/>
    <property type="match status" value="1"/>
</dbReference>
<dbReference type="Proteomes" id="UP000831290">
    <property type="component" value="Chromosome"/>
</dbReference>
<feature type="transmembrane region" description="Helical" evidence="10">
    <location>
        <begin position="276"/>
        <end position="296"/>
    </location>
</feature>
<feature type="domain" description="Vitamin K epoxide reductase" evidence="11">
    <location>
        <begin position="158"/>
        <end position="295"/>
    </location>
</feature>
<evidence type="ECO:0000256" key="7">
    <source>
        <dbReference type="ARBA" id="ARBA00023136"/>
    </source>
</evidence>
<dbReference type="Gene3D" id="3.40.30.10">
    <property type="entry name" value="Glutaredoxin"/>
    <property type="match status" value="1"/>
</dbReference>
<protein>
    <submittedName>
        <fullName evidence="12">Thioredoxin domain-containing protein</fullName>
    </submittedName>
</protein>
<comment type="similarity">
    <text evidence="2">Belongs to the VKOR family.</text>
</comment>
<comment type="subcellular location">
    <subcellularLocation>
        <location evidence="1">Membrane</location>
        <topology evidence="1">Multi-pass membrane protein</topology>
    </subcellularLocation>
</comment>
<dbReference type="EMBL" id="CP094358">
    <property type="protein sequence ID" value="UOB17716.1"/>
    <property type="molecule type" value="Genomic_DNA"/>
</dbReference>
<dbReference type="AlphaFoldDB" id="A0A9E6ZVT1"/>
<evidence type="ECO:0000256" key="1">
    <source>
        <dbReference type="ARBA" id="ARBA00004141"/>
    </source>
</evidence>
<dbReference type="Gene3D" id="1.20.1440.130">
    <property type="entry name" value="VKOR domain"/>
    <property type="match status" value="1"/>
</dbReference>
<name>A0A9E6ZVT1_9FLAO</name>
<dbReference type="GO" id="GO:0016491">
    <property type="term" value="F:oxidoreductase activity"/>
    <property type="evidence" value="ECO:0007669"/>
    <property type="project" value="UniProtKB-KW"/>
</dbReference>